<protein>
    <submittedName>
        <fullName evidence="1">Uncharacterized protein</fullName>
    </submittedName>
</protein>
<organism evidence="1 2">
    <name type="scientific">Curtobacterium citri</name>
    <dbReference type="NCBI Taxonomy" id="3055139"/>
    <lineage>
        <taxon>Bacteria</taxon>
        <taxon>Bacillati</taxon>
        <taxon>Actinomycetota</taxon>
        <taxon>Actinomycetes</taxon>
        <taxon>Micrococcales</taxon>
        <taxon>Microbacteriaceae</taxon>
        <taxon>Curtobacterium</taxon>
    </lineage>
</organism>
<evidence type="ECO:0000313" key="2">
    <source>
        <dbReference type="Proteomes" id="UP001237823"/>
    </source>
</evidence>
<dbReference type="EMBL" id="JAUCML010000005">
    <property type="protein sequence ID" value="MDM7885337.1"/>
    <property type="molecule type" value="Genomic_DNA"/>
</dbReference>
<dbReference type="Proteomes" id="UP001237823">
    <property type="component" value="Unassembled WGS sequence"/>
</dbReference>
<accession>A0ABT7T6Y5</accession>
<dbReference type="RefSeq" id="WP_182048120.1">
    <property type="nucleotide sequence ID" value="NZ_JAUCML010000005.1"/>
</dbReference>
<proteinExistence type="predicted"/>
<reference evidence="1 2" key="1">
    <citation type="submission" date="2023-06" db="EMBL/GenBank/DDBJ databases">
        <authorList>
            <person name="Feng G."/>
            <person name="Li J."/>
            <person name="Zhu H."/>
        </authorList>
    </citation>
    <scope>NUCLEOTIDE SEQUENCE [LARGE SCALE GENOMIC DNA]</scope>
    <source>
        <strain evidence="1 2">RHCKG23</strain>
    </source>
</reference>
<comment type="caution">
    <text evidence="1">The sequence shown here is derived from an EMBL/GenBank/DDBJ whole genome shotgun (WGS) entry which is preliminary data.</text>
</comment>
<gene>
    <name evidence="1" type="ORF">QUG92_09490</name>
</gene>
<sequence length="55" mass="6921">MKFRRPIIVPTDEHARRAFRNGATLEEWAEFRRTNIITVSMHVKWWWRRTLRKLR</sequence>
<keyword evidence="2" id="KW-1185">Reference proteome</keyword>
<evidence type="ECO:0000313" key="1">
    <source>
        <dbReference type="EMBL" id="MDM7885337.1"/>
    </source>
</evidence>
<name>A0ABT7T6Y5_9MICO</name>